<reference evidence="4" key="1">
    <citation type="submission" date="2016-10" db="EMBL/GenBank/DDBJ databases">
        <authorList>
            <person name="Varghese N."/>
            <person name="Submissions S."/>
        </authorList>
    </citation>
    <scope>NUCLEOTIDE SEQUENCE [LARGE SCALE GENOMIC DNA]</scope>
    <source>
        <strain evidence="4">CGMCC 4.6856</strain>
    </source>
</reference>
<feature type="domain" description="Fe2OG dioxygenase" evidence="2">
    <location>
        <begin position="135"/>
        <end position="284"/>
    </location>
</feature>
<organism evidence="3 4">
    <name type="scientific">Microlunatus flavus</name>
    <dbReference type="NCBI Taxonomy" id="1036181"/>
    <lineage>
        <taxon>Bacteria</taxon>
        <taxon>Bacillati</taxon>
        <taxon>Actinomycetota</taxon>
        <taxon>Actinomycetes</taxon>
        <taxon>Propionibacteriales</taxon>
        <taxon>Propionibacteriaceae</taxon>
        <taxon>Microlunatus</taxon>
    </lineage>
</organism>
<accession>A0A1H9B558</accession>
<protein>
    <submittedName>
        <fullName evidence="3">Alkylated DNA repair dioxygenase AlkB</fullName>
    </submittedName>
</protein>
<dbReference type="AlphaFoldDB" id="A0A1H9B558"/>
<proteinExistence type="predicted"/>
<keyword evidence="3" id="KW-0560">Oxidoreductase</keyword>
<dbReference type="GO" id="GO:0051213">
    <property type="term" value="F:dioxygenase activity"/>
    <property type="evidence" value="ECO:0007669"/>
    <property type="project" value="UniProtKB-KW"/>
</dbReference>
<name>A0A1H9B558_9ACTN</name>
<dbReference type="Pfam" id="PF13532">
    <property type="entry name" value="2OG-FeII_Oxy_2"/>
    <property type="match status" value="1"/>
</dbReference>
<feature type="region of interest" description="Disordered" evidence="1">
    <location>
        <begin position="1"/>
        <end position="41"/>
    </location>
</feature>
<dbReference type="InterPro" id="IPR037151">
    <property type="entry name" value="AlkB-like_sf"/>
</dbReference>
<evidence type="ECO:0000313" key="4">
    <source>
        <dbReference type="Proteomes" id="UP000198504"/>
    </source>
</evidence>
<dbReference type="Proteomes" id="UP000198504">
    <property type="component" value="Unassembled WGS sequence"/>
</dbReference>
<dbReference type="OrthoDB" id="190276at2"/>
<dbReference type="InterPro" id="IPR005123">
    <property type="entry name" value="Oxoglu/Fe-dep_dioxygenase_dom"/>
</dbReference>
<dbReference type="Gene3D" id="2.60.120.590">
    <property type="entry name" value="Alpha-ketoglutarate-dependent dioxygenase AlkB-like"/>
    <property type="match status" value="1"/>
</dbReference>
<keyword evidence="3" id="KW-0223">Dioxygenase</keyword>
<dbReference type="SUPFAM" id="SSF51197">
    <property type="entry name" value="Clavaminate synthase-like"/>
    <property type="match status" value="1"/>
</dbReference>
<evidence type="ECO:0000313" key="3">
    <source>
        <dbReference type="EMBL" id="SEP84156.1"/>
    </source>
</evidence>
<evidence type="ECO:0000256" key="1">
    <source>
        <dbReference type="SAM" id="MobiDB-lite"/>
    </source>
</evidence>
<dbReference type="RefSeq" id="WP_091177788.1">
    <property type="nucleotide sequence ID" value="NZ_FOFA01000001.1"/>
</dbReference>
<sequence length="286" mass="30633">MYAETSLFDPGLFDDDEPEETGPPKTTGAAGPAGTDAQDAPGTAAELSLHGVVRHQLARGAWIDLLPDWVTGGDLLDRLLEDVPWRAERRPMYDRVVDVPRLLCHYGEGERLPHPTLEAVRDALNAHYEPELGERLVTAGLCLYRDGADSVAWHGDTIGRGRSTDTAVAILSLGSPREFLLRPRGGSAVARAIAGSELPVTRPVAEEPRPARTAAARPGARGGTPGAIAGRPRTVTGTGTIRHTLHHGDLIVMGGSCQRTWEHAVPKTTRPVGPRVSIQFRTRGVS</sequence>
<evidence type="ECO:0000259" key="2">
    <source>
        <dbReference type="PROSITE" id="PS51471"/>
    </source>
</evidence>
<keyword evidence="4" id="KW-1185">Reference proteome</keyword>
<feature type="compositionally biased region" description="Low complexity" evidence="1">
    <location>
        <begin position="23"/>
        <end position="41"/>
    </location>
</feature>
<dbReference type="GO" id="GO:0006307">
    <property type="term" value="P:DNA alkylation repair"/>
    <property type="evidence" value="ECO:0007669"/>
    <property type="project" value="InterPro"/>
</dbReference>
<dbReference type="STRING" id="1036181.SAMN05421756_101849"/>
<gene>
    <name evidence="3" type="ORF">SAMN05421756_101849</name>
</gene>
<feature type="region of interest" description="Disordered" evidence="1">
    <location>
        <begin position="205"/>
        <end position="238"/>
    </location>
</feature>
<dbReference type="PANTHER" id="PTHR31212">
    <property type="entry name" value="ALPHA-KETOGLUTARATE-DEPENDENT DIOXYGENASE ALKB HOMOLOG 3"/>
    <property type="match status" value="1"/>
</dbReference>
<dbReference type="PROSITE" id="PS51471">
    <property type="entry name" value="FE2OG_OXY"/>
    <property type="match status" value="1"/>
</dbReference>
<dbReference type="PANTHER" id="PTHR31212:SF4">
    <property type="entry name" value="ALPHA-KETOGLUTARATE-DEPENDENT DIOXYGENASE ALKB HOMOLOG 3"/>
    <property type="match status" value="1"/>
</dbReference>
<dbReference type="InterPro" id="IPR027450">
    <property type="entry name" value="AlkB-like"/>
</dbReference>
<dbReference type="EMBL" id="FOFA01000001">
    <property type="protein sequence ID" value="SEP84156.1"/>
    <property type="molecule type" value="Genomic_DNA"/>
</dbReference>
<dbReference type="InterPro" id="IPR032854">
    <property type="entry name" value="ALKBH3"/>
</dbReference>